<dbReference type="SUPFAM" id="SSF52172">
    <property type="entry name" value="CheY-like"/>
    <property type="match status" value="1"/>
</dbReference>
<evidence type="ECO:0000313" key="7">
    <source>
        <dbReference type="Proteomes" id="UP001158066"/>
    </source>
</evidence>
<feature type="domain" description="Response regulatory" evidence="5">
    <location>
        <begin position="3"/>
        <end position="119"/>
    </location>
</feature>
<organism evidence="6 7">
    <name type="scientific">Anoxynatronum buryatiense</name>
    <dbReference type="NCBI Taxonomy" id="489973"/>
    <lineage>
        <taxon>Bacteria</taxon>
        <taxon>Bacillati</taxon>
        <taxon>Bacillota</taxon>
        <taxon>Clostridia</taxon>
        <taxon>Eubacteriales</taxon>
        <taxon>Clostridiaceae</taxon>
        <taxon>Anoxynatronum</taxon>
    </lineage>
</organism>
<protein>
    <recommendedName>
        <fullName evidence="1">Stage 0 sporulation protein A homolog</fullName>
    </recommendedName>
</protein>
<dbReference type="InterPro" id="IPR001789">
    <property type="entry name" value="Sig_transdc_resp-reg_receiver"/>
</dbReference>
<dbReference type="Pfam" id="PF00072">
    <property type="entry name" value="Response_reg"/>
    <property type="match status" value="1"/>
</dbReference>
<dbReference type="PANTHER" id="PTHR44591:SF3">
    <property type="entry name" value="RESPONSE REGULATORY DOMAIN-CONTAINING PROTEIN"/>
    <property type="match status" value="1"/>
</dbReference>
<dbReference type="PROSITE" id="PS50110">
    <property type="entry name" value="RESPONSE_REGULATORY"/>
    <property type="match status" value="1"/>
</dbReference>
<feature type="modified residue" description="4-aspartylphosphate" evidence="4">
    <location>
        <position position="52"/>
    </location>
</feature>
<dbReference type="AlphaFoldDB" id="A0AA45WVS3"/>
<accession>A0AA45WVS3</accession>
<dbReference type="GO" id="GO:0000160">
    <property type="term" value="P:phosphorelay signal transduction system"/>
    <property type="evidence" value="ECO:0007669"/>
    <property type="project" value="InterPro"/>
</dbReference>
<dbReference type="EMBL" id="FXUF01000005">
    <property type="protein sequence ID" value="SMP55168.1"/>
    <property type="molecule type" value="Genomic_DNA"/>
</dbReference>
<evidence type="ECO:0000256" key="2">
    <source>
        <dbReference type="ARBA" id="ARBA00022553"/>
    </source>
</evidence>
<evidence type="ECO:0000256" key="4">
    <source>
        <dbReference type="PROSITE-ProRule" id="PRU00169"/>
    </source>
</evidence>
<reference evidence="6" key="1">
    <citation type="submission" date="2017-05" db="EMBL/GenBank/DDBJ databases">
        <authorList>
            <person name="Varghese N."/>
            <person name="Submissions S."/>
        </authorList>
    </citation>
    <scope>NUCLEOTIDE SEQUENCE</scope>
    <source>
        <strain evidence="6">Su22</strain>
    </source>
</reference>
<proteinExistence type="predicted"/>
<comment type="caution">
    <text evidence="6">The sequence shown here is derived from an EMBL/GenBank/DDBJ whole genome shotgun (WGS) entry which is preliminary data.</text>
</comment>
<dbReference type="InterPro" id="IPR050595">
    <property type="entry name" value="Bact_response_regulator"/>
</dbReference>
<dbReference type="InterPro" id="IPR011006">
    <property type="entry name" value="CheY-like_superfamily"/>
</dbReference>
<dbReference type="SMART" id="SM00448">
    <property type="entry name" value="REC"/>
    <property type="match status" value="1"/>
</dbReference>
<comment type="function">
    <text evidence="3">May play the central regulatory role in sporulation. It may be an element of the effector pathway responsible for the activation of sporulation genes in response to nutritional stress. Spo0A may act in concert with spo0H (a sigma factor) to control the expression of some genes that are critical to the sporulation process.</text>
</comment>
<evidence type="ECO:0000256" key="3">
    <source>
        <dbReference type="ARBA" id="ARBA00024867"/>
    </source>
</evidence>
<keyword evidence="2 4" id="KW-0597">Phosphoprotein</keyword>
<sequence>MTTIMIVEDEKNIRMSVRMLLQKKGFSVIETDNGVDAVKLAQDKLPQLILLDILIPKMDGYLVCEAIRQNPLTKRIPVVFMSAKSQQEDQRRARELGGSDFITKPFTTTDLLECIQKNLGGERP</sequence>
<evidence type="ECO:0000259" key="5">
    <source>
        <dbReference type="PROSITE" id="PS50110"/>
    </source>
</evidence>
<dbReference type="Proteomes" id="UP001158066">
    <property type="component" value="Unassembled WGS sequence"/>
</dbReference>
<dbReference type="RefSeq" id="WP_283409132.1">
    <property type="nucleotide sequence ID" value="NZ_FXUF01000005.1"/>
</dbReference>
<dbReference type="PANTHER" id="PTHR44591">
    <property type="entry name" value="STRESS RESPONSE REGULATOR PROTEIN 1"/>
    <property type="match status" value="1"/>
</dbReference>
<keyword evidence="7" id="KW-1185">Reference proteome</keyword>
<dbReference type="CDD" id="cd17574">
    <property type="entry name" value="REC_OmpR"/>
    <property type="match status" value="1"/>
</dbReference>
<evidence type="ECO:0000313" key="6">
    <source>
        <dbReference type="EMBL" id="SMP55168.1"/>
    </source>
</evidence>
<dbReference type="Gene3D" id="3.40.50.2300">
    <property type="match status" value="1"/>
</dbReference>
<evidence type="ECO:0000256" key="1">
    <source>
        <dbReference type="ARBA" id="ARBA00018672"/>
    </source>
</evidence>
<name>A0AA45WVS3_9CLOT</name>
<gene>
    <name evidence="6" type="ORF">SAMN06296020_105217</name>
</gene>